<dbReference type="Gene3D" id="2.160.10.10">
    <property type="entry name" value="Hexapeptide repeat proteins"/>
    <property type="match status" value="1"/>
</dbReference>
<keyword evidence="4 7" id="KW-0677">Repeat</keyword>
<name>A0AAJ4A3S1_9BACT</name>
<dbReference type="KEGG" id="suln:FJR47_04770"/>
<evidence type="ECO:0000256" key="4">
    <source>
        <dbReference type="ARBA" id="ARBA00022737"/>
    </source>
</evidence>
<evidence type="ECO:0000256" key="1">
    <source>
        <dbReference type="ARBA" id="ARBA00022516"/>
    </source>
</evidence>
<keyword evidence="10" id="KW-1185">Reference proteome</keyword>
<dbReference type="EMBL" id="CP041166">
    <property type="protein sequence ID" value="QFR43250.1"/>
    <property type="molecule type" value="Genomic_DNA"/>
</dbReference>
<reference evidence="10" key="1">
    <citation type="submission" date="2019-06" db="EMBL/GenBank/DDBJ databases">
        <title>Sulfurimonas gotlandica sp. nov., a chemoautotrophic and psychrotolerant epsilonproteobacterium isolated from a pelagic redoxcline, and an emended description of the genus Sulfurimonas.</title>
        <authorList>
            <person name="Wang S."/>
            <person name="Jiang L."/>
            <person name="Shao Z."/>
        </authorList>
    </citation>
    <scope>NUCLEOTIDE SEQUENCE [LARGE SCALE GENOMIC DNA]</scope>
    <source>
        <strain evidence="10">1-1N</strain>
    </source>
</reference>
<sequence>MDLKEIAKILKCDFSGENFEVTKMNTLRDAKKSEISFVANSKYIKEIQDSNAGAIIVDRSTKEFVPKDTIALVVDNPYWEMATLSKYFAPPIEDETLAEPKIGKGSVVSPKAEIAKGAVIGENCTIMAHVYIGANSVIGNNTIIYPSVSIYRDCRVGSNCIIHANTTIGSDGFGFATNKMGEHRKIYQNGNVVIEDDVEIGSSTTIDRAVFGTTLIKYGVRIDNLVQIGHNCVIGEHSVLVAQAGISGSTTMGRNVVMGGQSATAGHLNIAPFTTMAARSGVTKSINQSGLTFAGFPLMEHKLWLKLQAKIARLIK</sequence>
<dbReference type="GO" id="GO:0016020">
    <property type="term" value="C:membrane"/>
    <property type="evidence" value="ECO:0007669"/>
    <property type="project" value="GOC"/>
</dbReference>
<evidence type="ECO:0000313" key="9">
    <source>
        <dbReference type="EMBL" id="QFR43250.1"/>
    </source>
</evidence>
<evidence type="ECO:0000259" key="8">
    <source>
        <dbReference type="Pfam" id="PF04613"/>
    </source>
</evidence>
<comment type="similarity">
    <text evidence="7">Belongs to the transferase hexapeptide repeat family. LpxD subfamily.</text>
</comment>
<keyword evidence="1 7" id="KW-0444">Lipid biosynthesis</keyword>
<dbReference type="InterPro" id="IPR007691">
    <property type="entry name" value="LpxD"/>
</dbReference>
<feature type="domain" description="UDP-3-O-[3-hydroxymyristoyl] glucosamine N-acyltransferase non-repeat region" evidence="8">
    <location>
        <begin position="18"/>
        <end position="86"/>
    </location>
</feature>
<dbReference type="Proteomes" id="UP000326061">
    <property type="component" value="Chromosome"/>
</dbReference>
<dbReference type="PANTHER" id="PTHR43378">
    <property type="entry name" value="UDP-3-O-ACYLGLUCOSAMINE N-ACYLTRANSFERASE"/>
    <property type="match status" value="1"/>
</dbReference>
<feature type="active site" description="Proton acceptor" evidence="7">
    <location>
        <position position="230"/>
    </location>
</feature>
<dbReference type="InterPro" id="IPR020573">
    <property type="entry name" value="UDP_GlcNAc_AcTrfase_non-rep"/>
</dbReference>
<dbReference type="GO" id="GO:0009245">
    <property type="term" value="P:lipid A biosynthetic process"/>
    <property type="evidence" value="ECO:0007669"/>
    <property type="project" value="UniProtKB-UniRule"/>
</dbReference>
<dbReference type="InterPro" id="IPR001451">
    <property type="entry name" value="Hexapep"/>
</dbReference>
<proteinExistence type="inferred from homology"/>
<evidence type="ECO:0000256" key="3">
    <source>
        <dbReference type="ARBA" id="ARBA00022679"/>
    </source>
</evidence>
<dbReference type="Gene3D" id="3.40.1390.10">
    <property type="entry name" value="MurE/MurF, N-terminal domain"/>
    <property type="match status" value="1"/>
</dbReference>
<gene>
    <name evidence="7 9" type="primary">lpxD</name>
    <name evidence="9" type="ORF">FJR47_04770</name>
</gene>
<dbReference type="GO" id="GO:0016410">
    <property type="term" value="F:N-acyltransferase activity"/>
    <property type="evidence" value="ECO:0007669"/>
    <property type="project" value="InterPro"/>
</dbReference>
<evidence type="ECO:0000256" key="7">
    <source>
        <dbReference type="HAMAP-Rule" id="MF_00523"/>
    </source>
</evidence>
<dbReference type="NCBIfam" id="TIGR01853">
    <property type="entry name" value="lipid_A_lpxD"/>
    <property type="match status" value="1"/>
</dbReference>
<accession>A0AAJ4A3S1</accession>
<dbReference type="HAMAP" id="MF_00523">
    <property type="entry name" value="LpxD"/>
    <property type="match status" value="1"/>
</dbReference>
<comment type="pathway">
    <text evidence="7">Bacterial outer membrane biogenesis; LPS lipid A biosynthesis.</text>
</comment>
<dbReference type="Pfam" id="PF04613">
    <property type="entry name" value="LpxD"/>
    <property type="match status" value="1"/>
</dbReference>
<comment type="function">
    <text evidence="7">Catalyzes the N-acylation of UDP-3-O-acylglucosamine using 3-hydroxyacyl-ACP as the acyl donor. Is involved in the biosynthesis of lipid A, a phosphorylated glycolipid that anchors the lipopolysaccharide to the outer membrane of the cell.</text>
</comment>
<evidence type="ECO:0000256" key="5">
    <source>
        <dbReference type="ARBA" id="ARBA00023098"/>
    </source>
</evidence>
<comment type="subunit">
    <text evidence="7">Homotrimer.</text>
</comment>
<keyword evidence="6 7" id="KW-0012">Acyltransferase</keyword>
<dbReference type="RefSeq" id="WP_152299313.1">
    <property type="nucleotide sequence ID" value="NZ_CP041166.1"/>
</dbReference>
<comment type="catalytic activity">
    <reaction evidence="7">
        <text>a UDP-3-O-[(3R)-3-hydroxyacyl]-alpha-D-glucosamine + a (3R)-hydroxyacyl-[ACP] = a UDP-2-N,3-O-bis[(3R)-3-hydroxyacyl]-alpha-D-glucosamine + holo-[ACP] + H(+)</text>
        <dbReference type="Rhea" id="RHEA:53836"/>
        <dbReference type="Rhea" id="RHEA-COMP:9685"/>
        <dbReference type="Rhea" id="RHEA-COMP:9945"/>
        <dbReference type="ChEBI" id="CHEBI:15378"/>
        <dbReference type="ChEBI" id="CHEBI:64479"/>
        <dbReference type="ChEBI" id="CHEBI:78827"/>
        <dbReference type="ChEBI" id="CHEBI:137740"/>
        <dbReference type="ChEBI" id="CHEBI:137748"/>
        <dbReference type="EC" id="2.3.1.191"/>
    </reaction>
</comment>
<keyword evidence="5 7" id="KW-0443">Lipid metabolism</keyword>
<evidence type="ECO:0000256" key="6">
    <source>
        <dbReference type="ARBA" id="ARBA00023315"/>
    </source>
</evidence>
<evidence type="ECO:0000313" key="10">
    <source>
        <dbReference type="Proteomes" id="UP000326061"/>
    </source>
</evidence>
<evidence type="ECO:0000256" key="2">
    <source>
        <dbReference type="ARBA" id="ARBA00022556"/>
    </source>
</evidence>
<dbReference type="AlphaFoldDB" id="A0AAJ4A3S1"/>
<dbReference type="SUPFAM" id="SSF51161">
    <property type="entry name" value="Trimeric LpxA-like enzymes"/>
    <property type="match status" value="1"/>
</dbReference>
<organism evidence="9 10">
    <name type="scientific">Sulfurimonas xiamenensis</name>
    <dbReference type="NCBI Taxonomy" id="2590021"/>
    <lineage>
        <taxon>Bacteria</taxon>
        <taxon>Pseudomonadati</taxon>
        <taxon>Campylobacterota</taxon>
        <taxon>Epsilonproteobacteria</taxon>
        <taxon>Campylobacterales</taxon>
        <taxon>Sulfurimonadaceae</taxon>
        <taxon>Sulfurimonas</taxon>
    </lineage>
</organism>
<dbReference type="NCBIfam" id="NF002060">
    <property type="entry name" value="PRK00892.1"/>
    <property type="match status" value="1"/>
</dbReference>
<dbReference type="PANTHER" id="PTHR43378:SF2">
    <property type="entry name" value="UDP-3-O-ACYLGLUCOSAMINE N-ACYLTRANSFERASE 1, MITOCHONDRIAL-RELATED"/>
    <property type="match status" value="1"/>
</dbReference>
<dbReference type="InterPro" id="IPR011004">
    <property type="entry name" value="Trimer_LpxA-like_sf"/>
</dbReference>
<dbReference type="CDD" id="cd03352">
    <property type="entry name" value="LbH_LpxD"/>
    <property type="match status" value="1"/>
</dbReference>
<protein>
    <recommendedName>
        <fullName evidence="7">UDP-3-O-acylglucosamine N-acyltransferase</fullName>
        <ecNumber evidence="7">2.3.1.191</ecNumber>
    </recommendedName>
</protein>
<dbReference type="EC" id="2.3.1.191" evidence="7"/>
<keyword evidence="3 7" id="KW-0808">Transferase</keyword>
<keyword evidence="2 7" id="KW-0441">Lipid A biosynthesis</keyword>
<dbReference type="GO" id="GO:0103118">
    <property type="term" value="F:UDP-3-O-[(3R)-3-hydroxyacyl]-glucosamine N-acyltransferase activity"/>
    <property type="evidence" value="ECO:0007669"/>
    <property type="project" value="UniProtKB-EC"/>
</dbReference>
<dbReference type="Pfam" id="PF00132">
    <property type="entry name" value="Hexapep"/>
    <property type="match status" value="2"/>
</dbReference>